<sequence length="255" mass="28781">MAVNTRWHWLGSMLFLASFVFATPTRAETVRVAIGEYPPFKVQAALGGGALTEIVAEALKARNLDISIEWVPNNRAIVGTMNGTYEASFGWAHNDERDAALLYSSKPIYVYRMVFVQHIDKPVAWASLADLAHKRIGFTRGNFYSQALADMQSQKLIASEITVGDVSGLKMLALKRIDLFPLEASVARFLIATELDLETARQLEIQNQMFWSVPIFFVVSKKAPNAQELMNEFNKGYEELFRTKRIESLEKKLTR</sequence>
<dbReference type="PANTHER" id="PTHR35936">
    <property type="entry name" value="MEMBRANE-BOUND LYTIC MUREIN TRANSGLYCOSYLASE F"/>
    <property type="match status" value="1"/>
</dbReference>
<dbReference type="SUPFAM" id="SSF53850">
    <property type="entry name" value="Periplasmic binding protein-like II"/>
    <property type="match status" value="1"/>
</dbReference>
<gene>
    <name evidence="2" type="ORF">LNV07_24385</name>
</gene>
<evidence type="ECO:0000313" key="2">
    <source>
        <dbReference type="EMBL" id="MCV2371241.1"/>
    </source>
</evidence>
<organism evidence="2 3">
    <name type="scientific">Roseateles oligotrophus</name>
    <dbReference type="NCBI Taxonomy" id="1769250"/>
    <lineage>
        <taxon>Bacteria</taxon>
        <taxon>Pseudomonadati</taxon>
        <taxon>Pseudomonadota</taxon>
        <taxon>Betaproteobacteria</taxon>
        <taxon>Burkholderiales</taxon>
        <taxon>Sphaerotilaceae</taxon>
        <taxon>Roseateles</taxon>
    </lineage>
</organism>
<keyword evidence="1" id="KW-0732">Signal</keyword>
<protein>
    <submittedName>
        <fullName evidence="2">Transporter substrate-binding domain-containing protein</fullName>
    </submittedName>
</protein>
<keyword evidence="3" id="KW-1185">Reference proteome</keyword>
<name>A0ABT2YMG3_9BURK</name>
<dbReference type="EMBL" id="JAJIRN010000013">
    <property type="protein sequence ID" value="MCV2371241.1"/>
    <property type="molecule type" value="Genomic_DNA"/>
</dbReference>
<reference evidence="2 3" key="1">
    <citation type="submission" date="2021-11" db="EMBL/GenBank/DDBJ databases">
        <authorList>
            <person name="Liang Q."/>
            <person name="Mou H."/>
            <person name="Liu Z."/>
        </authorList>
    </citation>
    <scope>NUCLEOTIDE SEQUENCE [LARGE SCALE GENOMIC DNA]</scope>
    <source>
        <strain evidence="2 3">CHU3</strain>
    </source>
</reference>
<evidence type="ECO:0000256" key="1">
    <source>
        <dbReference type="SAM" id="SignalP"/>
    </source>
</evidence>
<dbReference type="Proteomes" id="UP001209701">
    <property type="component" value="Unassembled WGS sequence"/>
</dbReference>
<dbReference type="RefSeq" id="WP_263573823.1">
    <property type="nucleotide sequence ID" value="NZ_JAJIRN010000013.1"/>
</dbReference>
<proteinExistence type="predicted"/>
<feature type="signal peptide" evidence="1">
    <location>
        <begin position="1"/>
        <end position="22"/>
    </location>
</feature>
<comment type="caution">
    <text evidence="2">The sequence shown here is derived from an EMBL/GenBank/DDBJ whole genome shotgun (WGS) entry which is preliminary data.</text>
</comment>
<dbReference type="PANTHER" id="PTHR35936:SF25">
    <property type="entry name" value="ABC TRANSPORTER SUBSTRATE-BINDING PROTEIN"/>
    <property type="match status" value="1"/>
</dbReference>
<feature type="chain" id="PRO_5045840564" evidence="1">
    <location>
        <begin position="23"/>
        <end position="255"/>
    </location>
</feature>
<dbReference type="Gene3D" id="3.40.190.10">
    <property type="entry name" value="Periplasmic binding protein-like II"/>
    <property type="match status" value="2"/>
</dbReference>
<accession>A0ABT2YMG3</accession>
<evidence type="ECO:0000313" key="3">
    <source>
        <dbReference type="Proteomes" id="UP001209701"/>
    </source>
</evidence>